<evidence type="ECO:0000313" key="2">
    <source>
        <dbReference type="Proteomes" id="UP001372834"/>
    </source>
</evidence>
<comment type="caution">
    <text evidence="1">The sequence shown here is derived from an EMBL/GenBank/DDBJ whole genome shotgun (WGS) entry which is preliminary data.</text>
</comment>
<evidence type="ECO:0000313" key="1">
    <source>
        <dbReference type="EMBL" id="KAK6617744.1"/>
    </source>
</evidence>
<protein>
    <submittedName>
        <fullName evidence="1">Uncharacterized protein</fullName>
    </submittedName>
</protein>
<organism evidence="1 2">
    <name type="scientific">Polyplax serrata</name>
    <name type="common">Common mouse louse</name>
    <dbReference type="NCBI Taxonomy" id="468196"/>
    <lineage>
        <taxon>Eukaryota</taxon>
        <taxon>Metazoa</taxon>
        <taxon>Ecdysozoa</taxon>
        <taxon>Arthropoda</taxon>
        <taxon>Hexapoda</taxon>
        <taxon>Insecta</taxon>
        <taxon>Pterygota</taxon>
        <taxon>Neoptera</taxon>
        <taxon>Paraneoptera</taxon>
        <taxon>Psocodea</taxon>
        <taxon>Troctomorpha</taxon>
        <taxon>Phthiraptera</taxon>
        <taxon>Anoplura</taxon>
        <taxon>Polyplacidae</taxon>
        <taxon>Polyplax</taxon>
    </lineage>
</organism>
<proteinExistence type="predicted"/>
<name>A0AAN8RYV8_POLSC</name>
<sequence length="83" mass="9975">MEFLAYPGFWLIRKCKRSREHDAMFVVPKRAALILDRILKEIESAKESNQLINDWSPISRRGNNKDKLYFRCYFNAVSCYKRK</sequence>
<dbReference type="AlphaFoldDB" id="A0AAN8RYV8"/>
<reference evidence="1 2" key="1">
    <citation type="submission" date="2023-10" db="EMBL/GenBank/DDBJ databases">
        <title>Genomes of two closely related lineages of the louse Polyplax serrata with different host specificities.</title>
        <authorList>
            <person name="Martinu J."/>
            <person name="Tarabai H."/>
            <person name="Stefka J."/>
            <person name="Hypsa V."/>
        </authorList>
    </citation>
    <scope>NUCLEOTIDE SEQUENCE [LARGE SCALE GENOMIC DNA]</scope>
    <source>
        <strain evidence="1">HR10_N</strain>
    </source>
</reference>
<dbReference type="EMBL" id="JAWJWE010000043">
    <property type="protein sequence ID" value="KAK6617744.1"/>
    <property type="molecule type" value="Genomic_DNA"/>
</dbReference>
<dbReference type="Proteomes" id="UP001372834">
    <property type="component" value="Unassembled WGS sequence"/>
</dbReference>
<gene>
    <name evidence="1" type="ORF">RUM43_013972</name>
</gene>
<accession>A0AAN8RYV8</accession>